<dbReference type="Pfam" id="PF00400">
    <property type="entry name" value="WD40"/>
    <property type="match status" value="2"/>
</dbReference>
<dbReference type="InterPro" id="IPR015943">
    <property type="entry name" value="WD40/YVTN_repeat-like_dom_sf"/>
</dbReference>
<keyword evidence="1 3" id="KW-0853">WD repeat</keyword>
<dbReference type="AlphaFoldDB" id="A0AAV2T032"/>
<feature type="repeat" description="WD" evidence="3">
    <location>
        <begin position="40"/>
        <end position="81"/>
    </location>
</feature>
<gene>
    <name evidence="4" type="ORF">CDAUBV1_LOCUS775</name>
</gene>
<evidence type="ECO:0000256" key="3">
    <source>
        <dbReference type="PROSITE-ProRule" id="PRU00221"/>
    </source>
</evidence>
<comment type="caution">
    <text evidence="4">The sequence shown here is derived from an EMBL/GenBank/DDBJ whole genome shotgun (WGS) entry which is preliminary data.</text>
</comment>
<dbReference type="InterPro" id="IPR051179">
    <property type="entry name" value="WD_repeat_multifunction"/>
</dbReference>
<dbReference type="Gene3D" id="2.130.10.10">
    <property type="entry name" value="YVTN repeat-like/Quinoprotein amine dehydrogenase"/>
    <property type="match status" value="1"/>
</dbReference>
<dbReference type="Proteomes" id="UP001497525">
    <property type="component" value="Unassembled WGS sequence"/>
</dbReference>
<keyword evidence="2" id="KW-0677">Repeat</keyword>
<dbReference type="InterPro" id="IPR019775">
    <property type="entry name" value="WD40_repeat_CS"/>
</dbReference>
<dbReference type="PROSITE" id="PS00678">
    <property type="entry name" value="WD_REPEATS_1"/>
    <property type="match status" value="1"/>
</dbReference>
<dbReference type="PROSITE" id="PS50082">
    <property type="entry name" value="WD_REPEATS_2"/>
    <property type="match status" value="2"/>
</dbReference>
<dbReference type="EMBL" id="CAXLJL010000014">
    <property type="protein sequence ID" value="CAL5129701.1"/>
    <property type="molecule type" value="Genomic_DNA"/>
</dbReference>
<dbReference type="SUPFAM" id="SSF50978">
    <property type="entry name" value="WD40 repeat-like"/>
    <property type="match status" value="1"/>
</dbReference>
<protein>
    <submittedName>
        <fullName evidence="4">Uncharacterized protein</fullName>
    </submittedName>
</protein>
<sequence>MTDDEGSESSPVQASPAEFDVELENGERFTPPRDDALLVLAGHKESVFCVSIDPSATYLASGGQDHIAIVWDLQSGDQLFVAEGHEDSVTCVEFSPDSRFLASGDMAGGIRVWLRPGVDAMSKAWALLTAVRIGDLLWLKWWQPPESERKDPVKPSSAVLAAGDSDGLVGLWSISSNMSHEQEEDTSKRAKYIAGSGVGALSGVYYPPSIGTSRPKLVVLYQNAELRLWDLKSGDMLASVSLISRSDRQSEEPGTVYCLTCQRAVSSAKNKDLLLVGGDGVVLPAVFGQDDDSSYSAKCLAPIDTGDPGSVEAIDFAWTHPFFAFGTVNGAIGIVDMHRMRIRRRWIYVDQEGDSDSGVGLTSLRWSQTYPVLFTGHLNGAVVCWPGLSVSNEGDPSPLAVWWGHSAAVLDIALPPLDIHSRTMEQKVSQASAKMSTHSSSSYSSAGSKFMIEPIVASCSDDATVRLFCVNIDPSQT</sequence>
<dbReference type="InterPro" id="IPR001680">
    <property type="entry name" value="WD40_rpt"/>
</dbReference>
<organism evidence="4 5">
    <name type="scientific">Calicophoron daubneyi</name>
    <name type="common">Rumen fluke</name>
    <name type="synonym">Paramphistomum daubneyi</name>
    <dbReference type="NCBI Taxonomy" id="300641"/>
    <lineage>
        <taxon>Eukaryota</taxon>
        <taxon>Metazoa</taxon>
        <taxon>Spiralia</taxon>
        <taxon>Lophotrochozoa</taxon>
        <taxon>Platyhelminthes</taxon>
        <taxon>Trematoda</taxon>
        <taxon>Digenea</taxon>
        <taxon>Plagiorchiida</taxon>
        <taxon>Pronocephalata</taxon>
        <taxon>Paramphistomoidea</taxon>
        <taxon>Paramphistomidae</taxon>
        <taxon>Calicophoron</taxon>
    </lineage>
</organism>
<evidence type="ECO:0000313" key="5">
    <source>
        <dbReference type="Proteomes" id="UP001497525"/>
    </source>
</evidence>
<dbReference type="PANTHER" id="PTHR19857:SF8">
    <property type="entry name" value="ANGIO-ASSOCIATED MIGRATORY CELL PROTEIN"/>
    <property type="match status" value="1"/>
</dbReference>
<dbReference type="SMART" id="SM00320">
    <property type="entry name" value="WD40"/>
    <property type="match status" value="5"/>
</dbReference>
<accession>A0AAV2T032</accession>
<proteinExistence type="predicted"/>
<dbReference type="PANTHER" id="PTHR19857">
    <property type="entry name" value="MITOCHONDRIAL DIVISION PROTEIN 1-RELATED"/>
    <property type="match status" value="1"/>
</dbReference>
<dbReference type="InterPro" id="IPR036322">
    <property type="entry name" value="WD40_repeat_dom_sf"/>
</dbReference>
<evidence type="ECO:0000313" key="4">
    <source>
        <dbReference type="EMBL" id="CAL5129701.1"/>
    </source>
</evidence>
<name>A0AAV2T032_CALDB</name>
<reference evidence="4" key="1">
    <citation type="submission" date="2024-06" db="EMBL/GenBank/DDBJ databases">
        <authorList>
            <person name="Liu X."/>
            <person name="Lenzi L."/>
            <person name="Haldenby T S."/>
            <person name="Uol C."/>
        </authorList>
    </citation>
    <scope>NUCLEOTIDE SEQUENCE</scope>
</reference>
<evidence type="ECO:0000256" key="2">
    <source>
        <dbReference type="ARBA" id="ARBA00022737"/>
    </source>
</evidence>
<feature type="repeat" description="WD" evidence="3">
    <location>
        <begin position="82"/>
        <end position="113"/>
    </location>
</feature>
<evidence type="ECO:0000256" key="1">
    <source>
        <dbReference type="ARBA" id="ARBA00022574"/>
    </source>
</evidence>
<dbReference type="PROSITE" id="PS50294">
    <property type="entry name" value="WD_REPEATS_REGION"/>
    <property type="match status" value="2"/>
</dbReference>